<feature type="region of interest" description="Disordered" evidence="1">
    <location>
        <begin position="41"/>
        <end position="135"/>
    </location>
</feature>
<keyword evidence="2" id="KW-0732">Signal</keyword>
<feature type="compositionally biased region" description="Low complexity" evidence="1">
    <location>
        <begin position="91"/>
        <end position="127"/>
    </location>
</feature>
<evidence type="ECO:0000256" key="1">
    <source>
        <dbReference type="SAM" id="MobiDB-lite"/>
    </source>
</evidence>
<feature type="chain" id="PRO_5002868405" description="TIGR02301 family protein" evidence="2">
    <location>
        <begin position="47"/>
        <end position="229"/>
    </location>
</feature>
<feature type="signal peptide" evidence="2">
    <location>
        <begin position="1"/>
        <end position="46"/>
    </location>
</feature>
<name>B8ENC8_METSB</name>
<dbReference type="InterPro" id="IPR012645">
    <property type="entry name" value="CHP02301"/>
</dbReference>
<evidence type="ECO:0000313" key="4">
    <source>
        <dbReference type="Proteomes" id="UP000002257"/>
    </source>
</evidence>
<organism evidence="3 4">
    <name type="scientific">Methylocella silvestris (strain DSM 15510 / CIP 108128 / LMG 27833 / NCIMB 13906 / BL2)</name>
    <dbReference type="NCBI Taxonomy" id="395965"/>
    <lineage>
        <taxon>Bacteria</taxon>
        <taxon>Pseudomonadati</taxon>
        <taxon>Pseudomonadota</taxon>
        <taxon>Alphaproteobacteria</taxon>
        <taxon>Hyphomicrobiales</taxon>
        <taxon>Beijerinckiaceae</taxon>
        <taxon>Methylocella</taxon>
    </lineage>
</organism>
<feature type="compositionally biased region" description="Basic residues" evidence="1">
    <location>
        <begin position="75"/>
        <end position="84"/>
    </location>
</feature>
<keyword evidence="4" id="KW-1185">Reference proteome</keyword>
<dbReference type="KEGG" id="msl:Msil_1090"/>
<protein>
    <recommendedName>
        <fullName evidence="5">TIGR02301 family protein</fullName>
    </recommendedName>
</protein>
<reference evidence="3 4" key="1">
    <citation type="journal article" date="2010" name="J. Bacteriol.">
        <title>Complete genome sequence of the aerobic facultative methanotroph Methylocella silvestris BL2.</title>
        <authorList>
            <person name="Chen Y."/>
            <person name="Crombie A."/>
            <person name="Rahman M.T."/>
            <person name="Dedysh S.N."/>
            <person name="Liesack W."/>
            <person name="Stott M.B."/>
            <person name="Alam M."/>
            <person name="Theisen A.R."/>
            <person name="Murrell J.C."/>
            <person name="Dunfield P.F."/>
        </authorList>
    </citation>
    <scope>NUCLEOTIDE SEQUENCE [LARGE SCALE GENOMIC DNA]</scope>
    <source>
        <strain evidence="4">DSM 15510 / CIP 108128 / LMG 27833 / NCIMB 13906 / BL2</strain>
    </source>
</reference>
<evidence type="ECO:0008006" key="5">
    <source>
        <dbReference type="Google" id="ProtNLM"/>
    </source>
</evidence>
<dbReference type="Proteomes" id="UP000002257">
    <property type="component" value="Chromosome"/>
</dbReference>
<dbReference type="HOGENOM" id="CLU_105381_0_0_5"/>
<dbReference type="AlphaFoldDB" id="B8ENC8"/>
<evidence type="ECO:0000256" key="2">
    <source>
        <dbReference type="SAM" id="SignalP"/>
    </source>
</evidence>
<evidence type="ECO:0000313" key="3">
    <source>
        <dbReference type="EMBL" id="ACK50059.1"/>
    </source>
</evidence>
<dbReference type="Pfam" id="PF09539">
    <property type="entry name" value="DUF2385"/>
    <property type="match status" value="1"/>
</dbReference>
<feature type="compositionally biased region" description="Pro residues" evidence="1">
    <location>
        <begin position="56"/>
        <end position="73"/>
    </location>
</feature>
<dbReference type="STRING" id="395965.Msil_1090"/>
<sequence length="229" mass="24017">MPSRAGRDMTLSSRRPQIGTAPSLAAALVLAAALALLPAASPSAGAQEAQQNGLPFPMPWFAPPAPAPAPAPAKAPKHTRPAPKPKREAKPAAAPKTETAKGAPAPTEAGKAANAKADPAAPATATPEAPPPPYEPQVLRLAEILGALAYLDDLCGAKDDWRKKMQDFLEAEARSEDRKERLAGAFNRSFHDYEQSYQACSPNAQIVISRFLSEGGKLARDVANRFSAS</sequence>
<dbReference type="NCBIfam" id="TIGR02301">
    <property type="entry name" value="TIGR02301 family protein"/>
    <property type="match status" value="1"/>
</dbReference>
<gene>
    <name evidence="3" type="ordered locus">Msil_1090</name>
</gene>
<dbReference type="eggNOG" id="COG5451">
    <property type="taxonomic scope" value="Bacteria"/>
</dbReference>
<proteinExistence type="predicted"/>
<accession>B8ENC8</accession>
<dbReference type="EMBL" id="CP001280">
    <property type="protein sequence ID" value="ACK50059.1"/>
    <property type="molecule type" value="Genomic_DNA"/>
</dbReference>